<dbReference type="Proteomes" id="UP000008782">
    <property type="component" value="Unassembled WGS sequence"/>
</dbReference>
<sequence>MTQDQQTQLDQITATSEDGKWFAMWSVLFPDTDPPSSPYADADDLGGFMAGEVHRLWRPLYRALLRPFMDDDQFERYHNLLMRTSSSYLSTFSSSLAGRGPIPYADGQPSSLNPSLEHWVQNIPEELPNNTGRGFSPVMSPSAFLPATPQAGSYTLPDDDASLDASSSHTIDSTGNLSIPQGMPDDPENTVDGLMRPEEAPHLMSAFTAGQFPVHNNQYTNTLPPVNRYQESNPNPSTSGFGFGPTNSPLHAGYVYGPQIYDPGVFQNSSLSNFYGTRSPQQLQTAAIVDQLMSQYGDGNYTPHITSPGMIGFSQVARHQSGGHAPEPVGDDVSVPQRRRQHNQFERTGPRHC</sequence>
<feature type="region of interest" description="Disordered" evidence="1">
    <location>
        <begin position="161"/>
        <end position="188"/>
    </location>
</feature>
<evidence type="ECO:0000313" key="2">
    <source>
        <dbReference type="EMBL" id="EFQ26959.1"/>
    </source>
</evidence>
<dbReference type="GeneID" id="24407495"/>
<dbReference type="RefSeq" id="XP_008090979.1">
    <property type="nucleotide sequence ID" value="XM_008092788.1"/>
</dbReference>
<evidence type="ECO:0000256" key="1">
    <source>
        <dbReference type="SAM" id="MobiDB-lite"/>
    </source>
</evidence>
<dbReference type="EMBL" id="GG697336">
    <property type="protein sequence ID" value="EFQ26959.1"/>
    <property type="molecule type" value="Genomic_DNA"/>
</dbReference>
<dbReference type="VEuPathDB" id="FungiDB:GLRG_02130"/>
<reference evidence="3" key="1">
    <citation type="journal article" date="2012" name="Nat. Genet.">
        <title>Lifestyle transitions in plant pathogenic Colletotrichum fungi deciphered by genome and transcriptome analyses.</title>
        <authorList>
            <person name="O'Connell R.J."/>
            <person name="Thon M.R."/>
            <person name="Hacquard S."/>
            <person name="Amyotte S.G."/>
            <person name="Kleemann J."/>
            <person name="Torres M.F."/>
            <person name="Damm U."/>
            <person name="Buiate E.A."/>
            <person name="Epstein L."/>
            <person name="Alkan N."/>
            <person name="Altmueller J."/>
            <person name="Alvarado-Balderrama L."/>
            <person name="Bauser C.A."/>
            <person name="Becker C."/>
            <person name="Birren B.W."/>
            <person name="Chen Z."/>
            <person name="Choi J."/>
            <person name="Crouch J.A."/>
            <person name="Duvick J.P."/>
            <person name="Farman M.A."/>
            <person name="Gan P."/>
            <person name="Heiman D."/>
            <person name="Henrissat B."/>
            <person name="Howard R.J."/>
            <person name="Kabbage M."/>
            <person name="Koch C."/>
            <person name="Kracher B."/>
            <person name="Kubo Y."/>
            <person name="Law A.D."/>
            <person name="Lebrun M.-H."/>
            <person name="Lee Y.-H."/>
            <person name="Miyara I."/>
            <person name="Moore N."/>
            <person name="Neumann U."/>
            <person name="Nordstroem K."/>
            <person name="Panaccione D.G."/>
            <person name="Panstruga R."/>
            <person name="Place M."/>
            <person name="Proctor R.H."/>
            <person name="Prusky D."/>
            <person name="Rech G."/>
            <person name="Reinhardt R."/>
            <person name="Rollins J.A."/>
            <person name="Rounsley S."/>
            <person name="Schardl C.L."/>
            <person name="Schwartz D.C."/>
            <person name="Shenoy N."/>
            <person name="Shirasu K."/>
            <person name="Sikhakolli U.R."/>
            <person name="Stueber K."/>
            <person name="Sukno S.A."/>
            <person name="Sweigard J.A."/>
            <person name="Takano Y."/>
            <person name="Takahara H."/>
            <person name="Trail F."/>
            <person name="van der Does H.C."/>
            <person name="Voll L.M."/>
            <person name="Will I."/>
            <person name="Young S."/>
            <person name="Zeng Q."/>
            <person name="Zhang J."/>
            <person name="Zhou S."/>
            <person name="Dickman M.B."/>
            <person name="Schulze-Lefert P."/>
            <person name="Ver Loren van Themaat E."/>
            <person name="Ma L.-J."/>
            <person name="Vaillancourt L.J."/>
        </authorList>
    </citation>
    <scope>NUCLEOTIDE SEQUENCE [LARGE SCALE GENOMIC DNA]</scope>
    <source>
        <strain evidence="3">M1.001 / M2 / FGSC 10212</strain>
    </source>
</reference>
<gene>
    <name evidence="2" type="ORF">GLRG_02130</name>
</gene>
<evidence type="ECO:0000313" key="3">
    <source>
        <dbReference type="Proteomes" id="UP000008782"/>
    </source>
</evidence>
<keyword evidence="3" id="KW-1185">Reference proteome</keyword>
<name>E3Q7U7_COLGM</name>
<dbReference type="AlphaFoldDB" id="E3Q7U7"/>
<dbReference type="OrthoDB" id="4573860at2759"/>
<dbReference type="HOGENOM" id="CLU_785290_0_0_1"/>
<proteinExistence type="predicted"/>
<feature type="compositionally biased region" description="Polar residues" evidence="1">
    <location>
        <begin position="169"/>
        <end position="179"/>
    </location>
</feature>
<organism evidence="3">
    <name type="scientific">Colletotrichum graminicola (strain M1.001 / M2 / FGSC 10212)</name>
    <name type="common">Maize anthracnose fungus</name>
    <name type="synonym">Glomerella graminicola</name>
    <dbReference type="NCBI Taxonomy" id="645133"/>
    <lineage>
        <taxon>Eukaryota</taxon>
        <taxon>Fungi</taxon>
        <taxon>Dikarya</taxon>
        <taxon>Ascomycota</taxon>
        <taxon>Pezizomycotina</taxon>
        <taxon>Sordariomycetes</taxon>
        <taxon>Hypocreomycetidae</taxon>
        <taxon>Glomerellales</taxon>
        <taxon>Glomerellaceae</taxon>
        <taxon>Colletotrichum</taxon>
        <taxon>Colletotrichum graminicola species complex</taxon>
    </lineage>
</organism>
<accession>E3Q7U7</accession>
<protein>
    <submittedName>
        <fullName evidence="2">Uncharacterized protein</fullName>
    </submittedName>
</protein>